<evidence type="ECO:0000256" key="1">
    <source>
        <dbReference type="SAM" id="Phobius"/>
    </source>
</evidence>
<keyword evidence="1" id="KW-0472">Membrane</keyword>
<reference evidence="2" key="1">
    <citation type="journal article" date="2023" name="Mol. Ecol. Resour.">
        <title>Chromosome-level genome assembly of a triploid poplar Populus alba 'Berolinensis'.</title>
        <authorList>
            <person name="Chen S."/>
            <person name="Yu Y."/>
            <person name="Wang X."/>
            <person name="Wang S."/>
            <person name="Zhang T."/>
            <person name="Zhou Y."/>
            <person name="He R."/>
            <person name="Meng N."/>
            <person name="Wang Y."/>
            <person name="Liu W."/>
            <person name="Liu Z."/>
            <person name="Liu J."/>
            <person name="Guo Q."/>
            <person name="Huang H."/>
            <person name="Sederoff R.R."/>
            <person name="Wang G."/>
            <person name="Qu G."/>
            <person name="Chen S."/>
        </authorList>
    </citation>
    <scope>NUCLEOTIDE SEQUENCE</scope>
    <source>
        <strain evidence="2">SC-2020</strain>
    </source>
</reference>
<accession>A0AAD6M5M7</accession>
<dbReference type="EMBL" id="JAQIZT010000011">
    <property type="protein sequence ID" value="KAJ6979137.1"/>
    <property type="molecule type" value="Genomic_DNA"/>
</dbReference>
<sequence length="56" mass="6339">MMVQLVLFVELKQRLLVSLLTSIFHRILTTTTFIGVHVLIWGLTGLVVLVSSCRLE</sequence>
<dbReference type="Proteomes" id="UP001164929">
    <property type="component" value="Chromosome 11"/>
</dbReference>
<dbReference type="AlphaFoldDB" id="A0AAD6M5M7"/>
<keyword evidence="1" id="KW-0812">Transmembrane</keyword>
<keyword evidence="3" id="KW-1185">Reference proteome</keyword>
<proteinExistence type="predicted"/>
<keyword evidence="1" id="KW-1133">Transmembrane helix</keyword>
<comment type="caution">
    <text evidence="2">The sequence shown here is derived from an EMBL/GenBank/DDBJ whole genome shotgun (WGS) entry which is preliminary data.</text>
</comment>
<feature type="transmembrane region" description="Helical" evidence="1">
    <location>
        <begin position="23"/>
        <end position="50"/>
    </location>
</feature>
<evidence type="ECO:0000313" key="2">
    <source>
        <dbReference type="EMBL" id="KAJ6979137.1"/>
    </source>
</evidence>
<evidence type="ECO:0000313" key="3">
    <source>
        <dbReference type="Proteomes" id="UP001164929"/>
    </source>
</evidence>
<gene>
    <name evidence="2" type="ORF">NC653_027327</name>
</gene>
<organism evidence="2 3">
    <name type="scientific">Populus alba x Populus x berolinensis</name>
    <dbReference type="NCBI Taxonomy" id="444605"/>
    <lineage>
        <taxon>Eukaryota</taxon>
        <taxon>Viridiplantae</taxon>
        <taxon>Streptophyta</taxon>
        <taxon>Embryophyta</taxon>
        <taxon>Tracheophyta</taxon>
        <taxon>Spermatophyta</taxon>
        <taxon>Magnoliopsida</taxon>
        <taxon>eudicotyledons</taxon>
        <taxon>Gunneridae</taxon>
        <taxon>Pentapetalae</taxon>
        <taxon>rosids</taxon>
        <taxon>fabids</taxon>
        <taxon>Malpighiales</taxon>
        <taxon>Salicaceae</taxon>
        <taxon>Saliceae</taxon>
        <taxon>Populus</taxon>
    </lineage>
</organism>
<protein>
    <submittedName>
        <fullName evidence="2">Uncharacterized protein</fullName>
    </submittedName>
</protein>
<name>A0AAD6M5M7_9ROSI</name>